<dbReference type="EMBL" id="RRAZ01000012">
    <property type="protein sequence ID" value="RRH74822.1"/>
    <property type="molecule type" value="Genomic_DNA"/>
</dbReference>
<feature type="domain" description="Extensin-like C-terminal" evidence="2">
    <location>
        <begin position="171"/>
        <end position="323"/>
    </location>
</feature>
<name>A0A3P3DMK2_9RHOB</name>
<dbReference type="InterPro" id="IPR009683">
    <property type="entry name" value="Extensin-like_C"/>
</dbReference>
<reference evidence="3 4" key="1">
    <citation type="submission" date="2018-11" db="EMBL/GenBank/DDBJ databases">
        <title>Gemmobacter sp. nov., YIM 102744-1 draft genome.</title>
        <authorList>
            <person name="Li G."/>
            <person name="Jiang Y."/>
        </authorList>
    </citation>
    <scope>NUCLEOTIDE SEQUENCE [LARGE SCALE GENOMIC DNA]</scope>
    <source>
        <strain evidence="3 4">YIM 102744-1</strain>
    </source>
</reference>
<dbReference type="OrthoDB" id="9809788at2"/>
<protein>
    <submittedName>
        <fullName evidence="3">Extensin family protein</fullName>
    </submittedName>
</protein>
<evidence type="ECO:0000313" key="3">
    <source>
        <dbReference type="EMBL" id="RRH74822.1"/>
    </source>
</evidence>
<dbReference type="Pfam" id="PF06904">
    <property type="entry name" value="Extensin-like_C"/>
    <property type="match status" value="1"/>
</dbReference>
<feature type="region of interest" description="Disordered" evidence="1">
    <location>
        <begin position="99"/>
        <end position="127"/>
    </location>
</feature>
<comment type="caution">
    <text evidence="3">The sequence shown here is derived from an EMBL/GenBank/DDBJ whole genome shotgun (WGS) entry which is preliminary data.</text>
</comment>
<evidence type="ECO:0000259" key="2">
    <source>
        <dbReference type="Pfam" id="PF06904"/>
    </source>
</evidence>
<gene>
    <name evidence="3" type="ORF">EG244_09565</name>
</gene>
<accession>A0A3P3DMK2</accession>
<sequence length="323" mass="32483">MASGPLVAAPLRDTAGSLAPSQTIRPQARGGADALPQPVAAETQADLAAAASLVSSDTLRPRARPGATLAAAVSTAGPATPIGLYPALRPAARPAGMAVARTAQVSPAPSAPLRQGRGASLHNPNENGGQVIPAAVVRPAPGIGAGVTGTRGAVCGVPGIMGETLSPIAARVGGCGIANPVKITSVNGVRLSQAATMDCDTARALNAWVQRGLKPAFGATNGGVTGLQIAGSYVCRTRNHRAGAKISEHGRGRAVDISGIQFANGAKLSILRDYKGRQGSPIRAAHRAACGIFGTTLGPGSDGMHEDHLHFDTARHRNGAYCR</sequence>
<dbReference type="Proteomes" id="UP000282125">
    <property type="component" value="Unassembled WGS sequence"/>
</dbReference>
<organism evidence="3 4">
    <name type="scientific">Falsigemmobacter faecalis</name>
    <dbReference type="NCBI Taxonomy" id="2488730"/>
    <lineage>
        <taxon>Bacteria</taxon>
        <taxon>Pseudomonadati</taxon>
        <taxon>Pseudomonadota</taxon>
        <taxon>Alphaproteobacteria</taxon>
        <taxon>Rhodobacterales</taxon>
        <taxon>Paracoccaceae</taxon>
        <taxon>Falsigemmobacter</taxon>
    </lineage>
</organism>
<dbReference type="AlphaFoldDB" id="A0A3P3DMK2"/>
<proteinExistence type="predicted"/>
<evidence type="ECO:0000313" key="4">
    <source>
        <dbReference type="Proteomes" id="UP000282125"/>
    </source>
</evidence>
<evidence type="ECO:0000256" key="1">
    <source>
        <dbReference type="SAM" id="MobiDB-lite"/>
    </source>
</evidence>
<keyword evidence="4" id="KW-1185">Reference proteome</keyword>